<evidence type="ECO:0000313" key="4">
    <source>
        <dbReference type="Proteomes" id="UP000190235"/>
    </source>
</evidence>
<dbReference type="InterPro" id="IPR011519">
    <property type="entry name" value="UnbV_ASPIC"/>
</dbReference>
<dbReference type="OrthoDB" id="9816120at2"/>
<sequence length="1088" mass="122507">MKKPCSLIFLLIFFVSCEQEKAPEDFLFEKLPEETTGLNFSNNLTETNALNILDYLYFYNGGGVAVGDINNDGLPDIYLTGNQVNNKLFLNKGKMQFEDITEKAGVSGESDWNTGVVMADVNADGFLDIYVCAVSGINGLNGINELFINNGDGTFTEKAEEFGLDFKNYSSTAAFFDFDNDGDLDMYLLNHAVHTVNTYGPADIRNKRIAESGDKLLRNDNGKFIDISEEAGIYGGANGYGLGLATADFNNDGFTDIYVSNDFHEDDYYYLNNGNGTFTETLKSKFGHVSRFSMGNDAADVNNDGFIDMLSLDMLPQDEKVLKASVSDDPRDLDKLKTEELGYHYQYARNMLQINQQGEYFQETGLLSGIAATDWSWAPLFADFDQDGFQDLYIATGIPKRPNDLDYIKYVSSNQIQKKINNTRLVDNEALEMMPSGKVHNYVFKGSASLNFTDQSGKWMARDSVISTGIAYGDLDNDGDLDIVSNNINANANIYENQSDSTSAYLKLSFNLKDKNTFGIGTKAIAWQDGKMQTRQLYNSKGFQSSSEPIIHFGFPKQEKLDSLLIIWPDNTFQKEFQLEINQHLEISQNQNLEEIDYKKLFPAPSPWFEKIDSLGGINFNHKENRYTDFDRQKLIPYQISDRGPAVAVGDLNADGLDDIYFGNSKFEPAEIYFQQKNTFKKQDFQLLKEDEKTENTSAFITDLNQDNKNELFVTSGGGEFYGEADALLDKIYSVENGELTAKELPQYFENTSVVKVSDLDGDGDLDIFVGGAAVSNDFGKLPSSYLLFNENGKFRIQKNPELEKAGMVTDAIWTDFDEDGLDDLIVIGEWMSPKFFRNNNGTLENTTAKMLDKELNGLWQTIIPFDINNDGKMDYLLGNWGLNTKFPASKEFPLKMYYSDFDKNGSTETIIAYAKNQKYYPANGLDELVGQLSYLRKKFPEYKDFAGKTIEDIFEKEVLQKAKLLKVHTMASGYLLNQDGKFIFNRFQNALQVAPILAFLKADFNKDNQDEVLVAGNYFGITPYHGRFDGMAGNMITQNGEILESVELGINLTQKSVRSLDLINFKGIDYLMVSLNNGKPEFYKLKK</sequence>
<accession>A0A1M7JUB2</accession>
<gene>
    <name evidence="3" type="ORF">SAMN05878281_1116</name>
</gene>
<dbReference type="Pfam" id="PF07593">
    <property type="entry name" value="UnbV_ASPIC"/>
    <property type="match status" value="1"/>
</dbReference>
<keyword evidence="4" id="KW-1185">Reference proteome</keyword>
<evidence type="ECO:0000256" key="1">
    <source>
        <dbReference type="ARBA" id="ARBA00022729"/>
    </source>
</evidence>
<organism evidence="3 4">
    <name type="scientific">Salegentibacter salegens</name>
    <dbReference type="NCBI Taxonomy" id="143223"/>
    <lineage>
        <taxon>Bacteria</taxon>
        <taxon>Pseudomonadati</taxon>
        <taxon>Bacteroidota</taxon>
        <taxon>Flavobacteriia</taxon>
        <taxon>Flavobacteriales</taxon>
        <taxon>Flavobacteriaceae</taxon>
        <taxon>Salegentibacter</taxon>
    </lineage>
</organism>
<name>A0A1M7JUB2_9FLAO</name>
<dbReference type="Pfam" id="PF13517">
    <property type="entry name" value="FG-GAP_3"/>
    <property type="match status" value="4"/>
</dbReference>
<evidence type="ECO:0000313" key="3">
    <source>
        <dbReference type="EMBL" id="SHM56564.1"/>
    </source>
</evidence>
<dbReference type="STRING" id="143223.SAMN05878281_1116"/>
<dbReference type="PROSITE" id="PS51257">
    <property type="entry name" value="PROKAR_LIPOPROTEIN"/>
    <property type="match status" value="1"/>
</dbReference>
<dbReference type="Proteomes" id="UP000190235">
    <property type="component" value="Chromosome I"/>
</dbReference>
<dbReference type="AlphaFoldDB" id="A0A1M7JUB2"/>
<dbReference type="Gene3D" id="2.130.10.130">
    <property type="entry name" value="Integrin alpha, N-terminal"/>
    <property type="match status" value="4"/>
</dbReference>
<dbReference type="PANTHER" id="PTHR16026:SF0">
    <property type="entry name" value="CARTILAGE ACIDIC PROTEIN 1"/>
    <property type="match status" value="1"/>
</dbReference>
<reference evidence="4" key="1">
    <citation type="submission" date="2016-11" db="EMBL/GenBank/DDBJ databases">
        <authorList>
            <person name="Varghese N."/>
            <person name="Submissions S."/>
        </authorList>
    </citation>
    <scope>NUCLEOTIDE SEQUENCE [LARGE SCALE GENOMIC DNA]</scope>
    <source>
        <strain evidence="4">ACAM 48</strain>
    </source>
</reference>
<evidence type="ECO:0000259" key="2">
    <source>
        <dbReference type="Pfam" id="PF07593"/>
    </source>
</evidence>
<proteinExistence type="predicted"/>
<keyword evidence="1" id="KW-0732">Signal</keyword>
<protein>
    <submittedName>
        <fullName evidence="3">Repeat domain-containing protein</fullName>
    </submittedName>
</protein>
<dbReference type="PANTHER" id="PTHR16026">
    <property type="entry name" value="CARTILAGE ACIDIC PROTEIN 1"/>
    <property type="match status" value="1"/>
</dbReference>
<dbReference type="InterPro" id="IPR013517">
    <property type="entry name" value="FG-GAP"/>
</dbReference>
<dbReference type="InterPro" id="IPR027039">
    <property type="entry name" value="Crtac1"/>
</dbReference>
<feature type="domain" description="ASPIC/UnbV" evidence="2">
    <location>
        <begin position="519"/>
        <end position="585"/>
    </location>
</feature>
<dbReference type="InterPro" id="IPR028994">
    <property type="entry name" value="Integrin_alpha_N"/>
</dbReference>
<dbReference type="EMBL" id="LT670848">
    <property type="protein sequence ID" value="SHM56564.1"/>
    <property type="molecule type" value="Genomic_DNA"/>
</dbReference>
<dbReference type="SUPFAM" id="SSF69318">
    <property type="entry name" value="Integrin alpha N-terminal domain"/>
    <property type="match status" value="2"/>
</dbReference>
<dbReference type="RefSeq" id="WP_079734343.1">
    <property type="nucleotide sequence ID" value="NZ_LT670848.1"/>
</dbReference>